<dbReference type="CDD" id="cd00054">
    <property type="entry name" value="EGF_CA"/>
    <property type="match status" value="1"/>
</dbReference>
<keyword evidence="15" id="KW-0325">Glycoprotein</keyword>
<dbReference type="InterPro" id="IPR051022">
    <property type="entry name" value="Notch_Cell-Fate_Det"/>
</dbReference>
<keyword evidence="11" id="KW-0472">Membrane</keyword>
<keyword evidence="10" id="KW-0040">ANK repeat</keyword>
<keyword evidence="9" id="KW-0805">Transcription regulation</keyword>
<gene>
    <name evidence="18" type="primary">WBGene00280563</name>
</gene>
<feature type="disulfide bond" evidence="17">
    <location>
        <begin position="247"/>
        <end position="256"/>
    </location>
</feature>
<dbReference type="SUPFAM" id="SSF57196">
    <property type="entry name" value="EGF/Laminin"/>
    <property type="match status" value="4"/>
</dbReference>
<proteinExistence type="predicted"/>
<dbReference type="Gene3D" id="3.30.70.3310">
    <property type="match status" value="1"/>
</dbReference>
<dbReference type="Proteomes" id="UP000005239">
    <property type="component" value="Unassembled WGS sequence"/>
</dbReference>
<keyword evidence="13" id="KW-0010">Activator</keyword>
<keyword evidence="12 17" id="KW-1015">Disulfide bond</keyword>
<dbReference type="EnsemblMetazoa" id="PPA42194.1">
    <property type="protein sequence ID" value="PPA42194.1"/>
    <property type="gene ID" value="WBGene00280563"/>
</dbReference>
<dbReference type="InterPro" id="IPR000742">
    <property type="entry name" value="EGF"/>
</dbReference>
<dbReference type="SMART" id="SM00181">
    <property type="entry name" value="EGF"/>
    <property type="match status" value="5"/>
</dbReference>
<dbReference type="GO" id="GO:0007219">
    <property type="term" value="P:Notch signaling pathway"/>
    <property type="evidence" value="ECO:0007669"/>
    <property type="project" value="UniProtKB-KW"/>
</dbReference>
<feature type="disulfide bond" evidence="17">
    <location>
        <begin position="107"/>
        <end position="117"/>
    </location>
</feature>
<keyword evidence="5" id="KW-0677">Repeat</keyword>
<dbReference type="SMART" id="SM00004">
    <property type="entry name" value="NL"/>
    <property type="match status" value="1"/>
</dbReference>
<accession>A0A2A6C0T4</accession>
<evidence type="ECO:0000256" key="8">
    <source>
        <dbReference type="ARBA" id="ARBA00022989"/>
    </source>
</evidence>
<dbReference type="Gene3D" id="3.30.300.320">
    <property type="match status" value="1"/>
</dbReference>
<comment type="caution">
    <text evidence="17">Lacks conserved residue(s) required for the propagation of feature annotation.</text>
</comment>
<dbReference type="PROSITE" id="PS50026">
    <property type="entry name" value="EGF_3"/>
    <property type="match status" value="5"/>
</dbReference>
<evidence type="ECO:0000256" key="17">
    <source>
        <dbReference type="PROSITE-ProRule" id="PRU00076"/>
    </source>
</evidence>
<comment type="subcellular location">
    <subcellularLocation>
        <location evidence="2">Cell membrane</location>
        <topology evidence="2">Single-pass type I membrane protein</topology>
    </subcellularLocation>
    <subcellularLocation>
        <location evidence="1">Nucleus</location>
    </subcellularLocation>
</comment>
<keyword evidence="8" id="KW-1133">Transmembrane helix</keyword>
<dbReference type="Gene3D" id="2.10.25.10">
    <property type="entry name" value="Laminin"/>
    <property type="match status" value="5"/>
</dbReference>
<dbReference type="PROSITE" id="PS00010">
    <property type="entry name" value="ASX_HYDROXYL"/>
    <property type="match status" value="1"/>
</dbReference>
<reference evidence="19" key="1">
    <citation type="journal article" date="2008" name="Nat. Genet.">
        <title>The Pristionchus pacificus genome provides a unique perspective on nematode lifestyle and parasitism.</title>
        <authorList>
            <person name="Dieterich C."/>
            <person name="Clifton S.W."/>
            <person name="Schuster L.N."/>
            <person name="Chinwalla A."/>
            <person name="Delehaunty K."/>
            <person name="Dinkelacker I."/>
            <person name="Fulton L."/>
            <person name="Fulton R."/>
            <person name="Godfrey J."/>
            <person name="Minx P."/>
            <person name="Mitreva M."/>
            <person name="Roeseler W."/>
            <person name="Tian H."/>
            <person name="Witte H."/>
            <person name="Yang S.P."/>
            <person name="Wilson R.K."/>
            <person name="Sommer R.J."/>
        </authorList>
    </citation>
    <scope>NUCLEOTIDE SEQUENCE [LARGE SCALE GENOMIC DNA]</scope>
    <source>
        <strain evidence="19">PS312</strain>
    </source>
</reference>
<dbReference type="InterPro" id="IPR001881">
    <property type="entry name" value="EGF-like_Ca-bd_dom"/>
</dbReference>
<keyword evidence="4" id="KW-0812">Transmembrane</keyword>
<evidence type="ECO:0000256" key="4">
    <source>
        <dbReference type="ARBA" id="ARBA00022692"/>
    </source>
</evidence>
<accession>A0A8R1UWQ8</accession>
<evidence type="ECO:0000256" key="7">
    <source>
        <dbReference type="ARBA" id="ARBA00022976"/>
    </source>
</evidence>
<dbReference type="GO" id="GO:0005634">
    <property type="term" value="C:nucleus"/>
    <property type="evidence" value="ECO:0007669"/>
    <property type="project" value="UniProtKB-SubCell"/>
</dbReference>
<dbReference type="GO" id="GO:0005886">
    <property type="term" value="C:plasma membrane"/>
    <property type="evidence" value="ECO:0007669"/>
    <property type="project" value="UniProtKB-SubCell"/>
</dbReference>
<keyword evidence="14" id="KW-0804">Transcription</keyword>
<dbReference type="InterPro" id="IPR000800">
    <property type="entry name" value="Notch_dom"/>
</dbReference>
<evidence type="ECO:0000313" key="18">
    <source>
        <dbReference type="EnsemblMetazoa" id="PPA42194.1"/>
    </source>
</evidence>
<evidence type="ECO:0000256" key="15">
    <source>
        <dbReference type="ARBA" id="ARBA00023180"/>
    </source>
</evidence>
<evidence type="ECO:0000256" key="10">
    <source>
        <dbReference type="ARBA" id="ARBA00023043"/>
    </source>
</evidence>
<evidence type="ECO:0000256" key="13">
    <source>
        <dbReference type="ARBA" id="ARBA00023159"/>
    </source>
</evidence>
<keyword evidence="3 17" id="KW-0245">EGF-like domain</keyword>
<dbReference type="AlphaFoldDB" id="A0A2A6C0T4"/>
<dbReference type="InterPro" id="IPR000152">
    <property type="entry name" value="EGF-type_Asp/Asn_hydroxyl_site"/>
</dbReference>
<organism evidence="18 19">
    <name type="scientific">Pristionchus pacificus</name>
    <name type="common">Parasitic nematode worm</name>
    <dbReference type="NCBI Taxonomy" id="54126"/>
    <lineage>
        <taxon>Eukaryota</taxon>
        <taxon>Metazoa</taxon>
        <taxon>Ecdysozoa</taxon>
        <taxon>Nematoda</taxon>
        <taxon>Chromadorea</taxon>
        <taxon>Rhabditida</taxon>
        <taxon>Rhabditina</taxon>
        <taxon>Diplogasteromorpha</taxon>
        <taxon>Diplogasteroidea</taxon>
        <taxon>Neodiplogasteridae</taxon>
        <taxon>Pristionchus</taxon>
    </lineage>
</organism>
<dbReference type="OrthoDB" id="430340at2759"/>
<evidence type="ECO:0000256" key="3">
    <source>
        <dbReference type="ARBA" id="ARBA00022536"/>
    </source>
</evidence>
<keyword evidence="6" id="KW-0221">Differentiation</keyword>
<feature type="disulfide bond" evidence="17">
    <location>
        <begin position="128"/>
        <end position="137"/>
    </location>
</feature>
<protein>
    <submittedName>
        <fullName evidence="18">EGF domain-containing protein</fullName>
    </submittedName>
</protein>
<keyword evidence="7" id="KW-0914">Notch signaling pathway</keyword>
<keyword evidence="16" id="KW-0539">Nucleus</keyword>
<dbReference type="PROSITE" id="PS01186">
    <property type="entry name" value="EGF_2"/>
    <property type="match status" value="4"/>
</dbReference>
<evidence type="ECO:0000256" key="2">
    <source>
        <dbReference type="ARBA" id="ARBA00004251"/>
    </source>
</evidence>
<dbReference type="GO" id="GO:0030154">
    <property type="term" value="P:cell differentiation"/>
    <property type="evidence" value="ECO:0007669"/>
    <property type="project" value="UniProtKB-KW"/>
</dbReference>
<evidence type="ECO:0000256" key="11">
    <source>
        <dbReference type="ARBA" id="ARBA00023136"/>
    </source>
</evidence>
<evidence type="ECO:0000256" key="14">
    <source>
        <dbReference type="ARBA" id="ARBA00023163"/>
    </source>
</evidence>
<dbReference type="InterPro" id="IPR035993">
    <property type="entry name" value="Notch-like_dom_sf"/>
</dbReference>
<dbReference type="GO" id="GO:0005112">
    <property type="term" value="F:Notch binding"/>
    <property type="evidence" value="ECO:0000318"/>
    <property type="project" value="GO_Central"/>
</dbReference>
<evidence type="ECO:0000256" key="9">
    <source>
        <dbReference type="ARBA" id="ARBA00023015"/>
    </source>
</evidence>
<evidence type="ECO:0000256" key="16">
    <source>
        <dbReference type="ARBA" id="ARBA00023242"/>
    </source>
</evidence>
<evidence type="ECO:0000313" key="19">
    <source>
        <dbReference type="Proteomes" id="UP000005239"/>
    </source>
</evidence>
<sequence length="465" mass="52437">MIFLLLPLLFVAATRSDTPDILFECHQVEKFRYLCECDPAHYGFQCEHKRTVECMREKNCPNSKDVCGRDHPCANGFCKNTDKGFHCWCPVGYSGKHCEVEDPHFHCRPEMCDHGHCTIEKHEPRCVCDEGWTGDRCDEEMELSYECIDSPCAPLSLCLNTSGSIECVCTMGKTGPRCEFDLHMCTKDQECQNGGYCVHNTCVCREGFEGTSCELGILDPCAIYDNCIGYQVCMANRSEILGFSCVCPPGYEGPLCDTPMANIIDRNNQKVDFSKCYLRKCSELAGNGACDQECNHFTCGFDGGDCPASRNCVFDEVEGSGEGPEEKQNCTMTEVHLSVLVKPGTFVRKIDDFLSSVSQRLRTWARIRKTEGELDVFELNSKGNQGPRVSFGSRTDARMEYRVKRGARRRDREGVVVFLQVGLAECGKKCHRHLNFAAHTLSDREWREERWMEFRSSSVSTTDVG</sequence>
<dbReference type="SMART" id="SM00179">
    <property type="entry name" value="EGF_CA"/>
    <property type="match status" value="2"/>
</dbReference>
<feature type="disulfide bond" evidence="17">
    <location>
        <begin position="89"/>
        <end position="98"/>
    </location>
</feature>
<evidence type="ECO:0000256" key="5">
    <source>
        <dbReference type="ARBA" id="ARBA00022737"/>
    </source>
</evidence>
<evidence type="ECO:0000256" key="1">
    <source>
        <dbReference type="ARBA" id="ARBA00004123"/>
    </source>
</evidence>
<dbReference type="Pfam" id="PF00066">
    <property type="entry name" value="Notch"/>
    <property type="match status" value="1"/>
</dbReference>
<keyword evidence="19" id="KW-1185">Reference proteome</keyword>
<evidence type="ECO:0000256" key="12">
    <source>
        <dbReference type="ARBA" id="ARBA00023157"/>
    </source>
</evidence>
<feature type="disulfide bond" evidence="17">
    <location>
        <begin position="204"/>
        <end position="213"/>
    </location>
</feature>
<dbReference type="GO" id="GO:0005509">
    <property type="term" value="F:calcium ion binding"/>
    <property type="evidence" value="ECO:0007669"/>
    <property type="project" value="InterPro"/>
</dbReference>
<dbReference type="SUPFAM" id="SSF90193">
    <property type="entry name" value="Notch domain"/>
    <property type="match status" value="1"/>
</dbReference>
<dbReference type="PROSITE" id="PS00022">
    <property type="entry name" value="EGF_1"/>
    <property type="match status" value="5"/>
</dbReference>
<feature type="disulfide bond" evidence="17">
    <location>
        <begin position="169"/>
        <end position="178"/>
    </location>
</feature>
<reference evidence="18" key="2">
    <citation type="submission" date="2022-06" db="UniProtKB">
        <authorList>
            <consortium name="EnsemblMetazoa"/>
        </authorList>
    </citation>
    <scope>IDENTIFICATION</scope>
    <source>
        <strain evidence="18">PS312</strain>
    </source>
</reference>
<evidence type="ECO:0000256" key="6">
    <source>
        <dbReference type="ARBA" id="ARBA00022782"/>
    </source>
</evidence>
<dbReference type="PANTHER" id="PTHR24049">
    <property type="entry name" value="CRUMBS FAMILY MEMBER"/>
    <property type="match status" value="1"/>
</dbReference>
<name>A0A2A6C0T4_PRIPA</name>